<accession>A0A3P1BAD3</accession>
<evidence type="ECO:0000256" key="5">
    <source>
        <dbReference type="SAM" id="Phobius"/>
    </source>
</evidence>
<dbReference type="InterPro" id="IPR032808">
    <property type="entry name" value="DoxX"/>
</dbReference>
<comment type="subcellular location">
    <subcellularLocation>
        <location evidence="1">Membrane</location>
        <topology evidence="1">Multi-pass membrane protein</topology>
    </subcellularLocation>
</comment>
<keyword evidence="3 5" id="KW-1133">Transmembrane helix</keyword>
<comment type="caution">
    <text evidence="6">The sequence shown here is derived from an EMBL/GenBank/DDBJ whole genome shotgun (WGS) entry which is preliminary data.</text>
</comment>
<gene>
    <name evidence="6" type="ORF">EHT25_30160</name>
</gene>
<dbReference type="OrthoDB" id="676425at2"/>
<keyword evidence="7" id="KW-1185">Reference proteome</keyword>
<evidence type="ECO:0000256" key="3">
    <source>
        <dbReference type="ARBA" id="ARBA00022989"/>
    </source>
</evidence>
<keyword evidence="4 5" id="KW-0472">Membrane</keyword>
<feature type="transmembrane region" description="Helical" evidence="5">
    <location>
        <begin position="71"/>
        <end position="87"/>
    </location>
</feature>
<sequence length="126" mass="13588">MNTKTKQIITVIFTVIASGMTILSGIMKLMGGNEVVDGLTKAGVGPYIPVLGIMEITFAALFIYPKTMKLGFILLSCYFAGAMATDLSHDKPLANAGMVLVLVWIAAFLRDKSIFLPTTTSLREQV</sequence>
<evidence type="ECO:0000313" key="7">
    <source>
        <dbReference type="Proteomes" id="UP000271925"/>
    </source>
</evidence>
<dbReference type="GO" id="GO:0016020">
    <property type="term" value="C:membrane"/>
    <property type="evidence" value="ECO:0007669"/>
    <property type="project" value="UniProtKB-SubCell"/>
</dbReference>
<evidence type="ECO:0000256" key="4">
    <source>
        <dbReference type="ARBA" id="ARBA00023136"/>
    </source>
</evidence>
<organism evidence="6 7">
    <name type="scientific">Larkinella rosea</name>
    <dbReference type="NCBI Taxonomy" id="2025312"/>
    <lineage>
        <taxon>Bacteria</taxon>
        <taxon>Pseudomonadati</taxon>
        <taxon>Bacteroidota</taxon>
        <taxon>Cytophagia</taxon>
        <taxon>Cytophagales</taxon>
        <taxon>Spirosomataceae</taxon>
        <taxon>Larkinella</taxon>
    </lineage>
</organism>
<name>A0A3P1BAD3_9BACT</name>
<evidence type="ECO:0000256" key="1">
    <source>
        <dbReference type="ARBA" id="ARBA00004141"/>
    </source>
</evidence>
<evidence type="ECO:0000256" key="2">
    <source>
        <dbReference type="ARBA" id="ARBA00022692"/>
    </source>
</evidence>
<proteinExistence type="predicted"/>
<feature type="transmembrane region" description="Helical" evidence="5">
    <location>
        <begin position="7"/>
        <end position="27"/>
    </location>
</feature>
<feature type="transmembrane region" description="Helical" evidence="5">
    <location>
        <begin position="93"/>
        <end position="109"/>
    </location>
</feature>
<feature type="transmembrane region" description="Helical" evidence="5">
    <location>
        <begin position="47"/>
        <end position="64"/>
    </location>
</feature>
<dbReference type="Proteomes" id="UP000271925">
    <property type="component" value="Unassembled WGS sequence"/>
</dbReference>
<dbReference type="Pfam" id="PF13564">
    <property type="entry name" value="DoxX_2"/>
    <property type="match status" value="1"/>
</dbReference>
<protein>
    <submittedName>
        <fullName evidence="6">DoxX family protein</fullName>
    </submittedName>
</protein>
<dbReference type="AlphaFoldDB" id="A0A3P1BAD3"/>
<evidence type="ECO:0000313" key="6">
    <source>
        <dbReference type="EMBL" id="RRA97944.1"/>
    </source>
</evidence>
<dbReference type="RefSeq" id="WP_124879183.1">
    <property type="nucleotide sequence ID" value="NZ_RQJO01000016.1"/>
</dbReference>
<dbReference type="EMBL" id="RQJO01000016">
    <property type="protein sequence ID" value="RRA97944.1"/>
    <property type="molecule type" value="Genomic_DNA"/>
</dbReference>
<reference evidence="6 7" key="1">
    <citation type="submission" date="2018-11" db="EMBL/GenBank/DDBJ databases">
        <authorList>
            <person name="Zhou Z."/>
            <person name="Wang G."/>
        </authorList>
    </citation>
    <scope>NUCLEOTIDE SEQUENCE [LARGE SCALE GENOMIC DNA]</scope>
    <source>
        <strain evidence="6 7">KCTC52004</strain>
    </source>
</reference>
<keyword evidence="2 5" id="KW-0812">Transmembrane</keyword>